<sequence length="371" mass="40971">MVHTYSVRWDPQSTAQQIPQEGELVMLSFAMDTINFPHGPRSTYCPTAHPSQMSCSCTPLLTTPGKGWHYALVIFAWRDESKKETMVIFLPVVSYSNRPKGFTGSAWNADTWMRNNTNEVQKLYHLPVPAAGWTPPPNPHPMAPTVAFTNWVNNRPSWIAVANSTLKLADTDQWLRHPSGPVMICGGAAALTRLRNFKDGVIPTKLAELQSRNLAYRPAAYYVEIPDFHATHAVVINSLYNDVPPALPPSTADHLDDTVPCEWADKFDPLKARRIVEDWILSLGPTQSRELSAEMDAGDADSLARLPDIAVGEEAWIDCKGACSGCALAVETEDYWCRGCRLMLPSTDKVLLATTDDGVDGEAAVEVHNRS</sequence>
<evidence type="ECO:0000313" key="1">
    <source>
        <dbReference type="EMBL" id="KAA8912619.1"/>
    </source>
</evidence>
<dbReference type="Proteomes" id="UP000326924">
    <property type="component" value="Unassembled WGS sequence"/>
</dbReference>
<protein>
    <submittedName>
        <fullName evidence="1">Uncharacterized protein</fullName>
    </submittedName>
</protein>
<gene>
    <name evidence="1" type="ORF">FN846DRAFT_903361</name>
</gene>
<proteinExistence type="predicted"/>
<name>A0A5J5F7J9_9PEZI</name>
<evidence type="ECO:0000313" key="2">
    <source>
        <dbReference type="Proteomes" id="UP000326924"/>
    </source>
</evidence>
<dbReference type="OrthoDB" id="5749545at2759"/>
<dbReference type="AlphaFoldDB" id="A0A5J5F7J9"/>
<dbReference type="InParanoid" id="A0A5J5F7J9"/>
<keyword evidence="2" id="KW-1185">Reference proteome</keyword>
<accession>A0A5J5F7J9</accession>
<reference evidence="1 2" key="1">
    <citation type="submission" date="2019-09" db="EMBL/GenBank/DDBJ databases">
        <title>Draft genome of the ectomycorrhizal ascomycete Sphaerosporella brunnea.</title>
        <authorList>
            <consortium name="DOE Joint Genome Institute"/>
            <person name="Benucci G.M."/>
            <person name="Marozzi G."/>
            <person name="Antonielli L."/>
            <person name="Sanchez S."/>
            <person name="Marco P."/>
            <person name="Wang X."/>
            <person name="Falini L.B."/>
            <person name="Barry K."/>
            <person name="Haridas S."/>
            <person name="Lipzen A."/>
            <person name="Labutti K."/>
            <person name="Grigoriev I.V."/>
            <person name="Murat C."/>
            <person name="Martin F."/>
            <person name="Albertini E."/>
            <person name="Donnini D."/>
            <person name="Bonito G."/>
        </authorList>
    </citation>
    <scope>NUCLEOTIDE SEQUENCE [LARGE SCALE GENOMIC DNA]</scope>
    <source>
        <strain evidence="1 2">Sb_GMNB300</strain>
    </source>
</reference>
<comment type="caution">
    <text evidence="1">The sequence shown here is derived from an EMBL/GenBank/DDBJ whole genome shotgun (WGS) entry which is preliminary data.</text>
</comment>
<organism evidence="1 2">
    <name type="scientific">Sphaerosporella brunnea</name>
    <dbReference type="NCBI Taxonomy" id="1250544"/>
    <lineage>
        <taxon>Eukaryota</taxon>
        <taxon>Fungi</taxon>
        <taxon>Dikarya</taxon>
        <taxon>Ascomycota</taxon>
        <taxon>Pezizomycotina</taxon>
        <taxon>Pezizomycetes</taxon>
        <taxon>Pezizales</taxon>
        <taxon>Pyronemataceae</taxon>
        <taxon>Sphaerosporella</taxon>
    </lineage>
</organism>
<dbReference type="EMBL" id="VXIS01000021">
    <property type="protein sequence ID" value="KAA8912619.1"/>
    <property type="molecule type" value="Genomic_DNA"/>
</dbReference>